<keyword evidence="1" id="KW-1133">Transmembrane helix</keyword>
<accession>A0A7Y9XBL0</accession>
<dbReference type="EMBL" id="JACCHL010000001">
    <property type="protein sequence ID" value="NYH51972.1"/>
    <property type="molecule type" value="Genomic_DNA"/>
</dbReference>
<evidence type="ECO:0000256" key="1">
    <source>
        <dbReference type="SAM" id="Phobius"/>
    </source>
</evidence>
<reference evidence="2 3" key="1">
    <citation type="submission" date="2020-07" db="EMBL/GenBank/DDBJ databases">
        <title>Sequencing the genomes of 1000 actinobacteria strains.</title>
        <authorList>
            <person name="Klenk H.-P."/>
        </authorList>
    </citation>
    <scope>NUCLEOTIDE SEQUENCE [LARGE SCALE GENOMIC DNA]</scope>
    <source>
        <strain evidence="2 3">DSM 45278</strain>
    </source>
</reference>
<feature type="transmembrane region" description="Helical" evidence="1">
    <location>
        <begin position="113"/>
        <end position="137"/>
    </location>
</feature>
<comment type="caution">
    <text evidence="2">The sequence shown here is derived from an EMBL/GenBank/DDBJ whole genome shotgun (WGS) entry which is preliminary data.</text>
</comment>
<name>A0A7Y9XBL0_9ACTN</name>
<sequence length="149" mass="15733">MTYRPQAPVPLPRAILLATAAAFAAVALSHLVGWAVSQYLEALHTTPDANIGAGLALLLLPVPLAPVLVWPLVRMVRLPYPALTALAVALPYLLSAMGVWQLCMSFTDPAPPFVSVGFLAVADALALTVVLAATAVLTTRHHARALRDR</sequence>
<proteinExistence type="predicted"/>
<evidence type="ECO:0000313" key="3">
    <source>
        <dbReference type="Proteomes" id="UP000584931"/>
    </source>
</evidence>
<keyword evidence="1" id="KW-0472">Membrane</keyword>
<organism evidence="2 3">
    <name type="scientific">Nocardiopsis sinuspersici</name>
    <dbReference type="NCBI Taxonomy" id="501010"/>
    <lineage>
        <taxon>Bacteria</taxon>
        <taxon>Bacillati</taxon>
        <taxon>Actinomycetota</taxon>
        <taxon>Actinomycetes</taxon>
        <taxon>Streptosporangiales</taxon>
        <taxon>Nocardiopsidaceae</taxon>
        <taxon>Nocardiopsis</taxon>
    </lineage>
</organism>
<protein>
    <submittedName>
        <fullName evidence="2">Uncharacterized protein</fullName>
    </submittedName>
</protein>
<dbReference type="AlphaFoldDB" id="A0A7Y9XBL0"/>
<dbReference type="Proteomes" id="UP000584931">
    <property type="component" value="Unassembled WGS sequence"/>
</dbReference>
<dbReference type="RefSeq" id="WP_179809618.1">
    <property type="nucleotide sequence ID" value="NZ_JACCHL010000001.1"/>
</dbReference>
<feature type="transmembrane region" description="Helical" evidence="1">
    <location>
        <begin position="80"/>
        <end position="101"/>
    </location>
</feature>
<feature type="transmembrane region" description="Helical" evidence="1">
    <location>
        <begin position="53"/>
        <end position="73"/>
    </location>
</feature>
<keyword evidence="1" id="KW-0812">Transmembrane</keyword>
<evidence type="ECO:0000313" key="2">
    <source>
        <dbReference type="EMBL" id="NYH51972.1"/>
    </source>
</evidence>
<gene>
    <name evidence="2" type="ORF">HNR06_001561</name>
</gene>